<reference evidence="2 3" key="1">
    <citation type="submission" date="2013-09" db="EMBL/GenBank/DDBJ databases">
        <title>High correlation between genotypes and phenotypes of environmental bacteria Comamonas testosteroni strains.</title>
        <authorList>
            <person name="Liu L."/>
            <person name="Zhu W."/>
            <person name="Xia X."/>
            <person name="Xu B."/>
            <person name="Luo M."/>
            <person name="Wang G."/>
        </authorList>
    </citation>
    <scope>NUCLEOTIDE SEQUENCE [LARGE SCALE GENOMIC DNA]</scope>
    <source>
        <strain evidence="2 3">JL40</strain>
    </source>
</reference>
<dbReference type="EMBL" id="AWOR01000058">
    <property type="protein sequence ID" value="KGH27693.1"/>
    <property type="molecule type" value="Genomic_DNA"/>
</dbReference>
<feature type="chain" id="PRO_5001919469" evidence="1">
    <location>
        <begin position="24"/>
        <end position="238"/>
    </location>
</feature>
<proteinExistence type="predicted"/>
<dbReference type="AlphaFoldDB" id="A0A096FD48"/>
<evidence type="ECO:0000313" key="3">
    <source>
        <dbReference type="Proteomes" id="UP000029553"/>
    </source>
</evidence>
<sequence length="238" mass="25303">MRSFYHPSALATLLLASLGTAQAHQVWLENDGGQAQLFFGEFNDNLRETSPGALDKFLATPTLAQQTAGGTQQLSGQRNATGFSYNAASQAQTLFASAAYPLIDRSKRNEPALLWVPAARWVATPAQAVAVNAQALDLVPTGQPGQFMVSFNGLALPKAKVQIVAPSGWSREAQSDEQGRVNFALPWKGLYVAEVHHSDKQGGEAQGKSYGEASYVTTLSFSVKDGMPSPALPSAVKP</sequence>
<evidence type="ECO:0000313" key="2">
    <source>
        <dbReference type="EMBL" id="KGH27693.1"/>
    </source>
</evidence>
<comment type="caution">
    <text evidence="2">The sequence shown here is derived from an EMBL/GenBank/DDBJ whole genome shotgun (WGS) entry which is preliminary data.</text>
</comment>
<dbReference type="RefSeq" id="WP_034372049.1">
    <property type="nucleotide sequence ID" value="NZ_AWOR01000058.1"/>
</dbReference>
<evidence type="ECO:0000256" key="1">
    <source>
        <dbReference type="SAM" id="SignalP"/>
    </source>
</evidence>
<feature type="signal peptide" evidence="1">
    <location>
        <begin position="1"/>
        <end position="23"/>
    </location>
</feature>
<dbReference type="Proteomes" id="UP000029553">
    <property type="component" value="Unassembled WGS sequence"/>
</dbReference>
<keyword evidence="2" id="KW-0675">Receptor</keyword>
<name>A0A096FD48_COMTE</name>
<keyword evidence="1" id="KW-0732">Signal</keyword>
<protein>
    <submittedName>
        <fullName evidence="2">TonB-dependent receptor</fullName>
    </submittedName>
</protein>
<organism evidence="2 3">
    <name type="scientific">Comamonas testosteroni</name>
    <name type="common">Pseudomonas testosteroni</name>
    <dbReference type="NCBI Taxonomy" id="285"/>
    <lineage>
        <taxon>Bacteria</taxon>
        <taxon>Pseudomonadati</taxon>
        <taxon>Pseudomonadota</taxon>
        <taxon>Betaproteobacteria</taxon>
        <taxon>Burkholderiales</taxon>
        <taxon>Comamonadaceae</taxon>
        <taxon>Comamonas</taxon>
    </lineage>
</organism>
<gene>
    <name evidence="2" type="ORF">P353_17835</name>
</gene>
<accession>A0A096FD48</accession>